<accession>A0A0L7K385</accession>
<keyword evidence="2" id="KW-1185">Reference proteome</keyword>
<feature type="non-terminal residue" evidence="1">
    <location>
        <position position="83"/>
    </location>
</feature>
<dbReference type="EMBL" id="JTDY01013375">
    <property type="protein sequence ID" value="KOB52148.1"/>
    <property type="molecule type" value="Genomic_DNA"/>
</dbReference>
<comment type="caution">
    <text evidence="1">The sequence shown here is derived from an EMBL/GenBank/DDBJ whole genome shotgun (WGS) entry which is preliminary data.</text>
</comment>
<organism evidence="1 2">
    <name type="scientific">Operophtera brumata</name>
    <name type="common">Winter moth</name>
    <name type="synonym">Phalaena brumata</name>
    <dbReference type="NCBI Taxonomy" id="104452"/>
    <lineage>
        <taxon>Eukaryota</taxon>
        <taxon>Metazoa</taxon>
        <taxon>Ecdysozoa</taxon>
        <taxon>Arthropoda</taxon>
        <taxon>Hexapoda</taxon>
        <taxon>Insecta</taxon>
        <taxon>Pterygota</taxon>
        <taxon>Neoptera</taxon>
        <taxon>Endopterygota</taxon>
        <taxon>Lepidoptera</taxon>
        <taxon>Glossata</taxon>
        <taxon>Ditrysia</taxon>
        <taxon>Geometroidea</taxon>
        <taxon>Geometridae</taxon>
        <taxon>Larentiinae</taxon>
        <taxon>Operophtera</taxon>
    </lineage>
</organism>
<protein>
    <submittedName>
        <fullName evidence="1">Transporter, solute:sodium symporter (SSS) family-2</fullName>
    </submittedName>
</protein>
<gene>
    <name evidence="1" type="ORF">OBRU01_26437</name>
</gene>
<name>A0A0L7K385_OPEBR</name>
<dbReference type="AlphaFoldDB" id="A0A0L7K385"/>
<dbReference type="Proteomes" id="UP000037510">
    <property type="component" value="Unassembled WGS sequence"/>
</dbReference>
<evidence type="ECO:0000313" key="2">
    <source>
        <dbReference type="Proteomes" id="UP000037510"/>
    </source>
</evidence>
<sequence length="83" mass="9518">MAVTLWISFGGPRPMPEKLPLSVEGCGFNVTRTPTIISNPGDYLYPYRRHPWEREGREHPDPALFTPPLARVLRQRFGDKQAQ</sequence>
<reference evidence="1 2" key="1">
    <citation type="journal article" date="2015" name="Genome Biol. Evol.">
        <title>The genome of winter moth (Operophtera brumata) provides a genomic perspective on sexual dimorphism and phenology.</title>
        <authorList>
            <person name="Derks M.F."/>
            <person name="Smit S."/>
            <person name="Salis L."/>
            <person name="Schijlen E."/>
            <person name="Bossers A."/>
            <person name="Mateman C."/>
            <person name="Pijl A.S."/>
            <person name="de Ridder D."/>
            <person name="Groenen M.A."/>
            <person name="Visser M.E."/>
            <person name="Megens H.J."/>
        </authorList>
    </citation>
    <scope>NUCLEOTIDE SEQUENCE [LARGE SCALE GENOMIC DNA]</scope>
    <source>
        <strain evidence="1">WM2013NL</strain>
        <tissue evidence="1">Head and thorax</tissue>
    </source>
</reference>
<proteinExistence type="predicted"/>
<evidence type="ECO:0000313" key="1">
    <source>
        <dbReference type="EMBL" id="KOB52148.1"/>
    </source>
</evidence>